<keyword evidence="3" id="KW-1185">Reference proteome</keyword>
<name>A0ABU4JBV5_9BACI</name>
<dbReference type="Gene3D" id="1.10.30.50">
    <property type="match status" value="1"/>
</dbReference>
<gene>
    <name evidence="2" type="ORF">RIB56_20365</name>
</gene>
<feature type="coiled-coil region" evidence="1">
    <location>
        <begin position="35"/>
        <end position="62"/>
    </location>
</feature>
<dbReference type="Proteomes" id="UP001284771">
    <property type="component" value="Unassembled WGS sequence"/>
</dbReference>
<organism evidence="2 3">
    <name type="scientific">Priestia flexa</name>
    <dbReference type="NCBI Taxonomy" id="86664"/>
    <lineage>
        <taxon>Bacteria</taxon>
        <taxon>Bacillati</taxon>
        <taxon>Bacillota</taxon>
        <taxon>Bacilli</taxon>
        <taxon>Bacillales</taxon>
        <taxon>Bacillaceae</taxon>
        <taxon>Priestia</taxon>
    </lineage>
</organism>
<sequence>MFWRKKGNENNNIYKDLIIQMSSLEFELTHSKDQIHNLERMSKQQSEEINQLKKTITLLNQKEDERNNKAAKDIMSRDTKSKKRRITIEELNAAEKENREITIKVLKSEIIELKRRLFGYVEETQPPLDHYEFALTNYRGIDIPRKALRIYGYNRNALEKLLPKEIKNNKSCVIWAKIQKDFGYGCAITGIKNYDFEHFIPIHTGHGGAYEGNIIPMQAYLNSTKGNKNPFYWFRELQSRRPSLSLKRWDNLIEYLAKKHGLSVEDYFEFVNWCFTNPRTIEQLQLFNTPSIELWKRSKTIIT</sequence>
<evidence type="ECO:0000313" key="3">
    <source>
        <dbReference type="Proteomes" id="UP001284771"/>
    </source>
</evidence>
<keyword evidence="1" id="KW-0175">Coiled coil</keyword>
<comment type="caution">
    <text evidence="2">The sequence shown here is derived from an EMBL/GenBank/DDBJ whole genome shotgun (WGS) entry which is preliminary data.</text>
</comment>
<evidence type="ECO:0000256" key="1">
    <source>
        <dbReference type="SAM" id="Coils"/>
    </source>
</evidence>
<accession>A0ABU4JBV5</accession>
<protein>
    <recommendedName>
        <fullName evidence="4">HNH nuclease domain-containing protein</fullName>
    </recommendedName>
</protein>
<dbReference type="RefSeq" id="WP_318757873.1">
    <property type="nucleotide sequence ID" value="NZ_JAWUZT010000111.1"/>
</dbReference>
<dbReference type="EMBL" id="JAWUZT010000111">
    <property type="protein sequence ID" value="MDW8518464.1"/>
    <property type="molecule type" value="Genomic_DNA"/>
</dbReference>
<evidence type="ECO:0000313" key="2">
    <source>
        <dbReference type="EMBL" id="MDW8518464.1"/>
    </source>
</evidence>
<proteinExistence type="predicted"/>
<evidence type="ECO:0008006" key="4">
    <source>
        <dbReference type="Google" id="ProtNLM"/>
    </source>
</evidence>
<reference evidence="3" key="1">
    <citation type="submission" date="2023-07" db="EMBL/GenBank/DDBJ databases">
        <title>Draft genomic sequences of Priestia flexa CCM isolated from the soil of an abandoned mine contaminated by free cyanide in the high Andean zone of Tacna, Peru.</title>
        <authorList>
            <person name="Caceda Quiroz C.J."/>
            <person name="Maraza Chooque G.J."/>
            <person name="Fora Quispe G.L."/>
            <person name="Carpio Mamani M."/>
        </authorList>
    </citation>
    <scope>NUCLEOTIDE SEQUENCE [LARGE SCALE GENOMIC DNA]</scope>
    <source>
        <strain evidence="3">CCM</strain>
    </source>
</reference>